<feature type="transmembrane region" description="Helical" evidence="1">
    <location>
        <begin position="148"/>
        <end position="167"/>
    </location>
</feature>
<organism evidence="2 3">
    <name type="scientific">Paenibacillus etheri</name>
    <dbReference type="NCBI Taxonomy" id="1306852"/>
    <lineage>
        <taxon>Bacteria</taxon>
        <taxon>Bacillati</taxon>
        <taxon>Bacillota</taxon>
        <taxon>Bacilli</taxon>
        <taxon>Bacillales</taxon>
        <taxon>Paenibacillaceae</taxon>
        <taxon>Paenibacillus</taxon>
    </lineage>
</organism>
<proteinExistence type="predicted"/>
<dbReference type="OrthoDB" id="3034684at2"/>
<keyword evidence="1" id="KW-0472">Membrane</keyword>
<dbReference type="NCBIfam" id="TIGR04370">
    <property type="entry name" value="glyco_rpt_poly"/>
    <property type="match status" value="1"/>
</dbReference>
<evidence type="ECO:0000256" key="1">
    <source>
        <dbReference type="SAM" id="Phobius"/>
    </source>
</evidence>
<keyword evidence="3" id="KW-1185">Reference proteome</keyword>
<feature type="transmembrane region" description="Helical" evidence="1">
    <location>
        <begin position="415"/>
        <end position="434"/>
    </location>
</feature>
<keyword evidence="1" id="KW-0812">Transmembrane</keyword>
<dbReference type="EMBL" id="LCZJ02000013">
    <property type="protein sequence ID" value="KTD88417.1"/>
    <property type="molecule type" value="Genomic_DNA"/>
</dbReference>
<keyword evidence="1" id="KW-1133">Transmembrane helix</keyword>
<name>A0A0W1B4G7_9BACL</name>
<feature type="transmembrane region" description="Helical" evidence="1">
    <location>
        <begin position="179"/>
        <end position="212"/>
    </location>
</feature>
<gene>
    <name evidence="2" type="ORF">UQ64_05120</name>
</gene>
<comment type="caution">
    <text evidence="2">The sequence shown here is derived from an EMBL/GenBank/DDBJ whole genome shotgun (WGS) entry which is preliminary data.</text>
</comment>
<accession>A0A0W1B4G7</accession>
<dbReference type="RefSeq" id="WP_060621849.1">
    <property type="nucleotide sequence ID" value="NZ_LCZJ02000013.1"/>
</dbReference>
<evidence type="ECO:0008006" key="4">
    <source>
        <dbReference type="Google" id="ProtNLM"/>
    </source>
</evidence>
<reference evidence="2 3" key="1">
    <citation type="journal article" date="2015" name="Int. Biodeterior. Biodegradation">
        <title>Physiological and genetic screening methods for the isolation of methyl tert-butyl ether-degrading bacteria for bioremediation purposes.</title>
        <authorList>
            <person name="Guisado I.M."/>
            <person name="Purswani J."/>
            <person name="Gonzalez Lopez J."/>
            <person name="Pozo C."/>
        </authorList>
    </citation>
    <scope>NUCLEOTIDE SEQUENCE [LARGE SCALE GENOMIC DNA]</scope>
    <source>
        <strain evidence="2 3">SH7</strain>
    </source>
</reference>
<feature type="transmembrane region" description="Helical" evidence="1">
    <location>
        <begin position="362"/>
        <end position="386"/>
    </location>
</feature>
<evidence type="ECO:0000313" key="2">
    <source>
        <dbReference type="EMBL" id="KTD88417.1"/>
    </source>
</evidence>
<dbReference type="Proteomes" id="UP000054709">
    <property type="component" value="Unassembled WGS sequence"/>
</dbReference>
<dbReference type="AlphaFoldDB" id="A0A0W1B4G7"/>
<sequence>MLYILFIFTILIVFFTGVFRTGNKFNPLTYYIFFWGIWSIVSMSNPFSLNEVSSRTYLIIWLHMIFTSLGFLILNQGKMVKRSEIPKVVNGYDFLLSREFMIIQFVVSVVLIYFYRKYNFLLGSMSILDSRRIVYEQGLLFGSSFSTVFYNWIIIPIVKTSILLLISNLILNGKKNLSLLIAVVNCMLFSLIGGGRFIYFEIIFFAIISFGFKYDMYKSVKVNFSKGRRIPKIIYVVMLIFAVYFMNLNTVRRLGINSPTIKDSYEIFKNVSLKQLVIYFTGPFRALDVFLNSRVYEVTGYTFGRSFLSGFEEILNTFFIFVSRNMFSFNTANNISSLFTTPEIVIGNNVTFNAFYTALMNFYLDGGIAFVIVLSFVFGLFMAIMYKYYLHNVNILSFSLLVFMVYQMVATEFRWNYSAPWTLISIAIILLISYRQKNIYQTKYF</sequence>
<feature type="transmembrane region" description="Helical" evidence="1">
    <location>
        <begin position="94"/>
        <end position="115"/>
    </location>
</feature>
<feature type="transmembrane region" description="Helical" evidence="1">
    <location>
        <begin position="233"/>
        <end position="251"/>
    </location>
</feature>
<feature type="transmembrane region" description="Helical" evidence="1">
    <location>
        <begin position="393"/>
        <end position="409"/>
    </location>
</feature>
<protein>
    <recommendedName>
        <fullName evidence="4">Oligosaccharide repeat unit polymerase</fullName>
    </recommendedName>
</protein>
<evidence type="ECO:0000313" key="3">
    <source>
        <dbReference type="Proteomes" id="UP000054709"/>
    </source>
</evidence>
<feature type="transmembrane region" description="Helical" evidence="1">
    <location>
        <begin position="56"/>
        <end position="74"/>
    </location>
</feature>
<feature type="transmembrane region" description="Helical" evidence="1">
    <location>
        <begin position="30"/>
        <end position="49"/>
    </location>
</feature>